<comment type="caution">
    <text evidence="4">The sequence shown here is derived from an EMBL/GenBank/DDBJ whole genome shotgun (WGS) entry which is preliminary data.</text>
</comment>
<keyword evidence="5" id="KW-1185">Reference proteome</keyword>
<dbReference type="GO" id="GO:0071277">
    <property type="term" value="P:cellular response to calcium ion"/>
    <property type="evidence" value="ECO:0007669"/>
    <property type="project" value="TreeGrafter"/>
</dbReference>
<proteinExistence type="inferred from homology"/>
<dbReference type="SMART" id="SM00239">
    <property type="entry name" value="C2"/>
    <property type="match status" value="1"/>
</dbReference>
<dbReference type="PANTHER" id="PTHR10857">
    <property type="entry name" value="COPINE"/>
    <property type="match status" value="1"/>
</dbReference>
<evidence type="ECO:0000259" key="3">
    <source>
        <dbReference type="PROSITE" id="PS50004"/>
    </source>
</evidence>
<feature type="domain" description="C2" evidence="3">
    <location>
        <begin position="21"/>
        <end position="146"/>
    </location>
</feature>
<organism evidence="4 5">
    <name type="scientific">Porphyridium purpureum</name>
    <name type="common">Red alga</name>
    <name type="synonym">Porphyridium cruentum</name>
    <dbReference type="NCBI Taxonomy" id="35688"/>
    <lineage>
        <taxon>Eukaryota</taxon>
        <taxon>Rhodophyta</taxon>
        <taxon>Bangiophyceae</taxon>
        <taxon>Porphyridiales</taxon>
        <taxon>Porphyridiaceae</taxon>
        <taxon>Porphyridium</taxon>
    </lineage>
</organism>
<evidence type="ECO:0000256" key="2">
    <source>
        <dbReference type="SAM" id="MobiDB-lite"/>
    </source>
</evidence>
<dbReference type="InterPro" id="IPR035892">
    <property type="entry name" value="C2_domain_sf"/>
</dbReference>
<dbReference type="GO" id="GO:0005544">
    <property type="term" value="F:calcium-dependent phospholipid binding"/>
    <property type="evidence" value="ECO:0007669"/>
    <property type="project" value="InterPro"/>
</dbReference>
<dbReference type="InterPro" id="IPR010734">
    <property type="entry name" value="Copine_C"/>
</dbReference>
<dbReference type="GO" id="GO:0005886">
    <property type="term" value="C:plasma membrane"/>
    <property type="evidence" value="ECO:0007669"/>
    <property type="project" value="TreeGrafter"/>
</dbReference>
<comment type="similarity">
    <text evidence="1">Belongs to the copine family.</text>
</comment>
<dbReference type="Gene3D" id="2.60.40.150">
    <property type="entry name" value="C2 domain"/>
    <property type="match status" value="1"/>
</dbReference>
<gene>
    <name evidence="4" type="ORF">FVE85_5504</name>
</gene>
<dbReference type="InterPro" id="IPR000008">
    <property type="entry name" value="C2_dom"/>
</dbReference>
<dbReference type="SUPFAM" id="SSF53300">
    <property type="entry name" value="vWA-like"/>
    <property type="match status" value="1"/>
</dbReference>
<dbReference type="OrthoDB" id="5855668at2759"/>
<dbReference type="EMBL" id="VRMN01000001">
    <property type="protein sequence ID" value="KAA8497919.1"/>
    <property type="molecule type" value="Genomic_DNA"/>
</dbReference>
<dbReference type="AlphaFoldDB" id="A0A5J4Z1Y2"/>
<evidence type="ECO:0000256" key="1">
    <source>
        <dbReference type="ARBA" id="ARBA00009048"/>
    </source>
</evidence>
<protein>
    <submittedName>
        <fullName evidence="4">Copine-1</fullName>
    </submittedName>
</protein>
<dbReference type="Pfam" id="PF00168">
    <property type="entry name" value="C2"/>
    <property type="match status" value="1"/>
</dbReference>
<sequence>MDVPDRLRPFGATTPSQDGGSDGKSSWPVFEAASGLNSCVVELNVSAKDLHGLHGEPDPFCVVFLKTAGKSDWTEIGRSETRHAQRSPQFDTWFTLVFHFELYQEVRVGVFDRESASDALGAHRLIGVIDTPLSTLTHTPATLGLVNRQAAPGIAIGSVLLTLRKSQQGSQVLKLNWLVSDLDLAAVFGTGKSGQAGGSAAPAALKTAVAPFDSALSIFKKKPGQSSEQVRQEIFTAAASPTEPFIECVQLHCLLADQTAQTWNLVAESTFAPISHVPDRPIPLEIETSQVQLSDNDESRLIRLVVVRVFQKNQLVKGAEDAIPPPGPPFTVLGYVNSNMSAMKVLQPGSALSITGKAGGTLRFLGMEHQDKSSFYDLLSAGVVDFELLSAVDFTSSNGPPNKQNSLHYLDPTGRPNPYEVVIRSVFNVLLPYAKDKRIPSYGFGANLPPAFQTSHCFALTGNPHDPFCNGVEGLMAAYKNTLSAVQLYGPTVLSSVLKTASVIVSRKLAERRGKPLPYHVLLVMTDGILSDRDSTVDELVRASSLPLSVMIVGIGQEDFSAMGPFMDYRPDQSAPPPVQPGRKQLLCSSDGRVALRDNVQFVALRDFGGDMARLAAKLLAVIPTQVMSYIETQGGMR</sequence>
<dbReference type="PROSITE" id="PS50004">
    <property type="entry name" value="C2"/>
    <property type="match status" value="1"/>
</dbReference>
<dbReference type="PANTHER" id="PTHR10857:SF106">
    <property type="entry name" value="C2 DOMAIN-CONTAINING PROTEIN"/>
    <property type="match status" value="1"/>
</dbReference>
<dbReference type="Pfam" id="PF07002">
    <property type="entry name" value="Copine"/>
    <property type="match status" value="1"/>
</dbReference>
<name>A0A5J4Z1Y2_PORPP</name>
<accession>A0A5J4Z1Y2</accession>
<evidence type="ECO:0000313" key="5">
    <source>
        <dbReference type="Proteomes" id="UP000324585"/>
    </source>
</evidence>
<evidence type="ECO:0000313" key="4">
    <source>
        <dbReference type="EMBL" id="KAA8497919.1"/>
    </source>
</evidence>
<dbReference type="Proteomes" id="UP000324585">
    <property type="component" value="Unassembled WGS sequence"/>
</dbReference>
<dbReference type="InterPro" id="IPR036465">
    <property type="entry name" value="vWFA_dom_sf"/>
</dbReference>
<feature type="region of interest" description="Disordered" evidence="2">
    <location>
        <begin position="1"/>
        <end position="25"/>
    </location>
</feature>
<reference evidence="5" key="1">
    <citation type="journal article" date="2019" name="Nat. Commun.">
        <title>Expansion of phycobilisome linker gene families in mesophilic red algae.</title>
        <authorList>
            <person name="Lee J."/>
            <person name="Kim D."/>
            <person name="Bhattacharya D."/>
            <person name="Yoon H.S."/>
        </authorList>
    </citation>
    <scope>NUCLEOTIDE SEQUENCE [LARGE SCALE GENOMIC DNA]</scope>
    <source>
        <strain evidence="5">CCMP 1328</strain>
    </source>
</reference>
<dbReference type="SUPFAM" id="SSF49562">
    <property type="entry name" value="C2 domain (Calcium/lipid-binding domain, CaLB)"/>
    <property type="match status" value="1"/>
</dbReference>
<dbReference type="InterPro" id="IPR045052">
    <property type="entry name" value="Copine"/>
</dbReference>